<feature type="non-terminal residue" evidence="4">
    <location>
        <position position="1"/>
    </location>
</feature>
<dbReference type="EMBL" id="SFAP01000114">
    <property type="protein sequence ID" value="TRV24902.1"/>
    <property type="molecule type" value="Genomic_DNA"/>
</dbReference>
<evidence type="ECO:0000313" key="3">
    <source>
        <dbReference type="EMBL" id="TRV25300.1"/>
    </source>
</evidence>
<organism evidence="4 5">
    <name type="scientific">Microcystis wesenbergii Mw_MB_S_20031200_S109D</name>
    <dbReference type="NCBI Taxonomy" id="2486241"/>
    <lineage>
        <taxon>Bacteria</taxon>
        <taxon>Bacillati</taxon>
        <taxon>Cyanobacteriota</taxon>
        <taxon>Cyanophyceae</taxon>
        <taxon>Oscillatoriophycideae</taxon>
        <taxon>Chroococcales</taxon>
        <taxon>Microcystaceae</taxon>
        <taxon>Microcystis</taxon>
    </lineage>
</organism>
<comment type="caution">
    <text evidence="4">The sequence shown here is derived from an EMBL/GenBank/DDBJ whole genome shotgun (WGS) entry which is preliminary data.</text>
</comment>
<proteinExistence type="predicted"/>
<evidence type="ECO:0000313" key="2">
    <source>
        <dbReference type="EMBL" id="TRV24902.1"/>
    </source>
</evidence>
<name>A0A552LZB7_9CHRO</name>
<dbReference type="Proteomes" id="UP000318616">
    <property type="component" value="Unassembled WGS sequence"/>
</dbReference>
<dbReference type="EMBL" id="SFAP01000214">
    <property type="protein sequence ID" value="TRV20113.1"/>
    <property type="molecule type" value="Genomic_DNA"/>
</dbReference>
<evidence type="ECO:0000313" key="1">
    <source>
        <dbReference type="EMBL" id="TRV20113.1"/>
    </source>
</evidence>
<sequence>KYEWLGIDAYSSWETFVESVEKILKEFGENYVINFV</sequence>
<gene>
    <name evidence="4" type="ORF">EWV88_07660</name>
    <name evidence="3" type="ORF">EWV88_08000</name>
    <name evidence="2" type="ORF">EWV88_08555</name>
    <name evidence="1" type="ORF">EWV88_17855</name>
</gene>
<dbReference type="AlphaFoldDB" id="A0A552LZB7"/>
<evidence type="ECO:0000313" key="4">
    <source>
        <dbReference type="EMBL" id="TRV25555.1"/>
    </source>
</evidence>
<accession>A0A552LZB7</accession>
<dbReference type="EMBL" id="SFAP01000104">
    <property type="protein sequence ID" value="TRV25555.1"/>
    <property type="molecule type" value="Genomic_DNA"/>
</dbReference>
<evidence type="ECO:0000313" key="5">
    <source>
        <dbReference type="Proteomes" id="UP000318616"/>
    </source>
</evidence>
<reference evidence="4 5" key="1">
    <citation type="submission" date="2019-01" db="EMBL/GenBank/DDBJ databases">
        <title>Coherence of Microcystis species and biogeography revealed through population genomics.</title>
        <authorList>
            <person name="Perez-Carrascal O.M."/>
            <person name="Terrat Y."/>
            <person name="Giani A."/>
            <person name="Fortin N."/>
            <person name="Tromas N."/>
            <person name="Shapiro B.J."/>
        </authorList>
    </citation>
    <scope>NUCLEOTIDE SEQUENCE [LARGE SCALE GENOMIC DNA]</scope>
    <source>
        <strain evidence="4">Mw_MB_S_20031200_S109D</strain>
    </source>
</reference>
<protein>
    <submittedName>
        <fullName evidence="4">IS630 family transposase</fullName>
    </submittedName>
</protein>
<dbReference type="EMBL" id="SFAP01000109">
    <property type="protein sequence ID" value="TRV25300.1"/>
    <property type="molecule type" value="Genomic_DNA"/>
</dbReference>